<dbReference type="InterPro" id="IPR047546">
    <property type="entry name" value="Rcat_RBR_RNF216"/>
</dbReference>
<reference evidence="8" key="2">
    <citation type="submission" date="2020-10" db="UniProtKB">
        <authorList>
            <consortium name="WormBaseParasite"/>
        </authorList>
    </citation>
    <scope>IDENTIFICATION</scope>
</reference>
<keyword evidence="2" id="KW-0479">Metal-binding</keyword>
<evidence type="ECO:0000256" key="5">
    <source>
        <dbReference type="ARBA" id="ARBA00022833"/>
    </source>
</evidence>
<dbReference type="PANTHER" id="PTHR22770:SF47">
    <property type="entry name" value="E3 UBIQUITIN-PROTEIN LIGASE RNF216"/>
    <property type="match status" value="1"/>
</dbReference>
<protein>
    <submittedName>
        <fullName evidence="8">RING-type domain-containing protein</fullName>
    </submittedName>
</protein>
<accession>A0A7E5A0A9</accession>
<dbReference type="CDD" id="cd20353">
    <property type="entry name" value="Rcat_RBR_RNF216"/>
    <property type="match status" value="1"/>
</dbReference>
<name>A0A7E5A0A9_PANRE</name>
<sequence>MICLSSGRTTMPKGCWCRLCELPWNDDHFGQTCDEAALKIGVQKKQRDLERMASEAVMRKCHRCNLVFTKDEGCNKITCRCRATQCYICRAKDIDYTHFCGHPQIPLAPRTCCQKCLLWENPKTVDENAIVQVYQKAGEEPPKDIGPQKKRPRMAIPHQ</sequence>
<dbReference type="PANTHER" id="PTHR22770">
    <property type="entry name" value="UBIQUITIN CONJUGATING ENZYME 7 INTERACTING PROTEIN-RELATED"/>
    <property type="match status" value="1"/>
</dbReference>
<dbReference type="GO" id="GO:0008270">
    <property type="term" value="F:zinc ion binding"/>
    <property type="evidence" value="ECO:0007669"/>
    <property type="project" value="UniProtKB-KW"/>
</dbReference>
<keyword evidence="7" id="KW-1185">Reference proteome</keyword>
<reference evidence="7" key="1">
    <citation type="journal article" date="2013" name="Genetics">
        <title>The draft genome and transcriptome of Panagrellus redivivus are shaped by the harsh demands of a free-living lifestyle.</title>
        <authorList>
            <person name="Srinivasan J."/>
            <person name="Dillman A.R."/>
            <person name="Macchietto M.G."/>
            <person name="Heikkinen L."/>
            <person name="Lakso M."/>
            <person name="Fracchia K.M."/>
            <person name="Antoshechkin I."/>
            <person name="Mortazavi A."/>
            <person name="Wong G."/>
            <person name="Sternberg P.W."/>
        </authorList>
    </citation>
    <scope>NUCLEOTIDE SEQUENCE [LARGE SCALE GENOMIC DNA]</scope>
    <source>
        <strain evidence="7">MT8872</strain>
    </source>
</reference>
<organism evidence="7 8">
    <name type="scientific">Panagrellus redivivus</name>
    <name type="common">Microworm</name>
    <dbReference type="NCBI Taxonomy" id="6233"/>
    <lineage>
        <taxon>Eukaryota</taxon>
        <taxon>Metazoa</taxon>
        <taxon>Ecdysozoa</taxon>
        <taxon>Nematoda</taxon>
        <taxon>Chromadorea</taxon>
        <taxon>Rhabditida</taxon>
        <taxon>Tylenchina</taxon>
        <taxon>Panagrolaimomorpha</taxon>
        <taxon>Panagrolaimoidea</taxon>
        <taxon>Panagrolaimidae</taxon>
        <taxon>Panagrellus</taxon>
    </lineage>
</organism>
<evidence type="ECO:0000256" key="2">
    <source>
        <dbReference type="ARBA" id="ARBA00022723"/>
    </source>
</evidence>
<feature type="region of interest" description="Disordered" evidence="6">
    <location>
        <begin position="137"/>
        <end position="159"/>
    </location>
</feature>
<evidence type="ECO:0000313" key="7">
    <source>
        <dbReference type="Proteomes" id="UP000492821"/>
    </source>
</evidence>
<dbReference type="WBParaSite" id="Pan_g6009.t1">
    <property type="protein sequence ID" value="Pan_g6009.t1"/>
    <property type="gene ID" value="Pan_g6009"/>
</dbReference>
<proteinExistence type="predicted"/>
<evidence type="ECO:0000256" key="3">
    <source>
        <dbReference type="ARBA" id="ARBA00022771"/>
    </source>
</evidence>
<dbReference type="AlphaFoldDB" id="A0A7E5A0A9"/>
<dbReference type="Pfam" id="PF26200">
    <property type="entry name" value="Rcat_RNF216"/>
    <property type="match status" value="1"/>
</dbReference>
<evidence type="ECO:0000256" key="1">
    <source>
        <dbReference type="ARBA" id="ARBA00004906"/>
    </source>
</evidence>
<dbReference type="SUPFAM" id="SSF57850">
    <property type="entry name" value="RING/U-box"/>
    <property type="match status" value="1"/>
</dbReference>
<evidence type="ECO:0000256" key="6">
    <source>
        <dbReference type="SAM" id="MobiDB-lite"/>
    </source>
</evidence>
<keyword evidence="5" id="KW-0862">Zinc</keyword>
<comment type="pathway">
    <text evidence="1">Protein modification; protein ubiquitination.</text>
</comment>
<keyword evidence="3" id="KW-0863">Zinc-finger</keyword>
<keyword evidence="4" id="KW-0833">Ubl conjugation pathway</keyword>
<evidence type="ECO:0000256" key="4">
    <source>
        <dbReference type="ARBA" id="ARBA00022786"/>
    </source>
</evidence>
<dbReference type="Proteomes" id="UP000492821">
    <property type="component" value="Unassembled WGS sequence"/>
</dbReference>
<evidence type="ECO:0000313" key="8">
    <source>
        <dbReference type="WBParaSite" id="Pan_g6009.t1"/>
    </source>
</evidence>
<dbReference type="Gene3D" id="1.20.120.1750">
    <property type="match status" value="1"/>
</dbReference>
<dbReference type="InterPro" id="IPR051628">
    <property type="entry name" value="LUBAC_E3_Ligases"/>
</dbReference>
<feature type="compositionally biased region" description="Basic and acidic residues" evidence="6">
    <location>
        <begin position="137"/>
        <end position="147"/>
    </location>
</feature>